<comment type="subunit">
    <text evidence="13">Monomer.</text>
</comment>
<keyword evidence="12 13" id="KW-0324">Glycolysis</keyword>
<comment type="caution">
    <text evidence="13">Lacks conserved residue(s) required for the propagation of feature annotation.</text>
</comment>
<comment type="subcellular location">
    <subcellularLocation>
        <location evidence="2 13">Cytoplasm</location>
    </subcellularLocation>
</comment>
<evidence type="ECO:0000256" key="16">
    <source>
        <dbReference type="RuleBase" id="RU000532"/>
    </source>
</evidence>
<dbReference type="PROSITE" id="PS00111">
    <property type="entry name" value="PGLYCERATE_KINASE"/>
    <property type="match status" value="1"/>
</dbReference>
<evidence type="ECO:0000256" key="12">
    <source>
        <dbReference type="ARBA" id="ARBA00023152"/>
    </source>
</evidence>
<dbReference type="GO" id="GO:0043531">
    <property type="term" value="F:ADP binding"/>
    <property type="evidence" value="ECO:0007669"/>
    <property type="project" value="TreeGrafter"/>
</dbReference>
<evidence type="ECO:0000256" key="4">
    <source>
        <dbReference type="ARBA" id="ARBA00008982"/>
    </source>
</evidence>
<evidence type="ECO:0000256" key="5">
    <source>
        <dbReference type="ARBA" id="ARBA00013061"/>
    </source>
</evidence>
<comment type="similarity">
    <text evidence="4 13 16">Belongs to the phosphoglycerate kinase family.</text>
</comment>
<evidence type="ECO:0000256" key="14">
    <source>
        <dbReference type="PIRSR" id="PIRSR000724-1"/>
    </source>
</evidence>
<reference evidence="17 18" key="1">
    <citation type="submission" date="2016-04" db="EMBL/GenBank/DDBJ databases">
        <title>Genome sequence of Methanobrevibacter filiformis DSM 11501.</title>
        <authorList>
            <person name="Poehlein A."/>
            <person name="Seedorf H."/>
            <person name="Daniel R."/>
        </authorList>
    </citation>
    <scope>NUCLEOTIDE SEQUENCE [LARGE SCALE GENOMIC DNA]</scope>
    <source>
        <strain evidence="17 18">DSM 11501</strain>
    </source>
</reference>
<dbReference type="EMBL" id="LWMT01000066">
    <property type="protein sequence ID" value="KZX16685.1"/>
    <property type="molecule type" value="Genomic_DNA"/>
</dbReference>
<feature type="binding site" evidence="14">
    <location>
        <position position="168"/>
    </location>
    <ligand>
        <name>(2R)-3-phosphoglycerate</name>
        <dbReference type="ChEBI" id="CHEBI:58272"/>
    </ligand>
</feature>
<dbReference type="PIRSF" id="PIRSF000724">
    <property type="entry name" value="Pgk"/>
    <property type="match status" value="1"/>
</dbReference>
<dbReference type="PRINTS" id="PR00477">
    <property type="entry name" value="PHGLYCKINASE"/>
</dbReference>
<feature type="binding site" evidence="14">
    <location>
        <position position="48"/>
    </location>
    <ligand>
        <name>(2R)-3-phosphoglycerate</name>
        <dbReference type="ChEBI" id="CHEBI:58272"/>
    </ligand>
</feature>
<protein>
    <recommendedName>
        <fullName evidence="6 13">Phosphoglycerate kinase</fullName>
        <ecNumber evidence="5 13">2.7.2.3</ecNumber>
    </recommendedName>
</protein>
<dbReference type="InterPro" id="IPR015824">
    <property type="entry name" value="Phosphoglycerate_kinase_N"/>
</dbReference>
<dbReference type="AlphaFoldDB" id="A0A166EID7"/>
<dbReference type="Proteomes" id="UP000077066">
    <property type="component" value="Unassembled WGS sequence"/>
</dbReference>
<dbReference type="PANTHER" id="PTHR11406:SF23">
    <property type="entry name" value="PHOSPHOGLYCERATE KINASE 1, CHLOROPLASTIC-RELATED"/>
    <property type="match status" value="1"/>
</dbReference>
<dbReference type="UniPathway" id="UPA00109">
    <property type="reaction ID" value="UER00185"/>
</dbReference>
<feature type="binding site" evidence="13 15">
    <location>
        <position position="341"/>
    </location>
    <ligand>
        <name>ATP</name>
        <dbReference type="ChEBI" id="CHEBI:30616"/>
    </ligand>
</feature>
<keyword evidence="7 13" id="KW-0963">Cytoplasm</keyword>
<dbReference type="HAMAP" id="MF_00145">
    <property type="entry name" value="Phosphoglyc_kinase"/>
    <property type="match status" value="1"/>
</dbReference>
<comment type="catalytic activity">
    <reaction evidence="1 13 16">
        <text>(2R)-3-phosphoglycerate + ATP = (2R)-3-phospho-glyceroyl phosphate + ADP</text>
        <dbReference type="Rhea" id="RHEA:14801"/>
        <dbReference type="ChEBI" id="CHEBI:30616"/>
        <dbReference type="ChEBI" id="CHEBI:57604"/>
        <dbReference type="ChEBI" id="CHEBI:58272"/>
        <dbReference type="ChEBI" id="CHEBI:456216"/>
        <dbReference type="EC" id="2.7.2.3"/>
    </reaction>
</comment>
<dbReference type="Gene3D" id="3.40.50.1260">
    <property type="entry name" value="Phosphoglycerate kinase, N-terminal domain"/>
    <property type="match status" value="2"/>
</dbReference>
<evidence type="ECO:0000256" key="11">
    <source>
        <dbReference type="ARBA" id="ARBA00022840"/>
    </source>
</evidence>
<evidence type="ECO:0000256" key="1">
    <source>
        <dbReference type="ARBA" id="ARBA00000642"/>
    </source>
</evidence>
<dbReference type="InterPro" id="IPR036043">
    <property type="entry name" value="Phosphoglycerate_kinase_sf"/>
</dbReference>
<evidence type="ECO:0000256" key="8">
    <source>
        <dbReference type="ARBA" id="ARBA00022679"/>
    </source>
</evidence>
<feature type="binding site" evidence="13">
    <location>
        <position position="48"/>
    </location>
    <ligand>
        <name>substrate</name>
    </ligand>
</feature>
<dbReference type="InterPro" id="IPR015911">
    <property type="entry name" value="Phosphoglycerate_kinase_CS"/>
</dbReference>
<dbReference type="FunFam" id="3.40.50.1260:FF:000006">
    <property type="entry name" value="Phosphoglycerate kinase"/>
    <property type="match status" value="1"/>
</dbReference>
<feature type="binding site" evidence="13">
    <location>
        <begin position="367"/>
        <end position="370"/>
    </location>
    <ligand>
        <name>ATP</name>
        <dbReference type="ChEBI" id="CHEBI:30616"/>
    </ligand>
</feature>
<feature type="binding site" evidence="13 14">
    <location>
        <begin position="31"/>
        <end position="33"/>
    </location>
    <ligand>
        <name>substrate</name>
    </ligand>
</feature>
<evidence type="ECO:0000256" key="10">
    <source>
        <dbReference type="ARBA" id="ARBA00022777"/>
    </source>
</evidence>
<dbReference type="GO" id="GO:0006094">
    <property type="term" value="P:gluconeogenesis"/>
    <property type="evidence" value="ECO:0007669"/>
    <property type="project" value="TreeGrafter"/>
</dbReference>
<dbReference type="GO" id="GO:0004618">
    <property type="term" value="F:phosphoglycerate kinase activity"/>
    <property type="evidence" value="ECO:0007669"/>
    <property type="project" value="UniProtKB-UniRule"/>
</dbReference>
<keyword evidence="10 13" id="KW-0418">Kinase</keyword>
<evidence type="ECO:0000256" key="13">
    <source>
        <dbReference type="HAMAP-Rule" id="MF_00145"/>
    </source>
</evidence>
<evidence type="ECO:0000256" key="7">
    <source>
        <dbReference type="ARBA" id="ARBA00022490"/>
    </source>
</evidence>
<evidence type="ECO:0000313" key="17">
    <source>
        <dbReference type="EMBL" id="KZX16685.1"/>
    </source>
</evidence>
<dbReference type="FunFam" id="3.40.50.1260:FF:000012">
    <property type="entry name" value="Phosphoglycerate kinase"/>
    <property type="match status" value="1"/>
</dbReference>
<dbReference type="STRING" id="55758.MBFIL_04980"/>
<feature type="binding site" evidence="13 14">
    <location>
        <begin position="71"/>
        <end position="74"/>
    </location>
    <ligand>
        <name>substrate</name>
    </ligand>
</feature>
<name>A0A166EID7_9EURY</name>
<accession>A0A166EID7</accession>
<proteinExistence type="inferred from homology"/>
<dbReference type="GO" id="GO:0006096">
    <property type="term" value="P:glycolytic process"/>
    <property type="evidence" value="ECO:0007669"/>
    <property type="project" value="UniProtKB-UniRule"/>
</dbReference>
<dbReference type="EC" id="2.7.2.3" evidence="5 13"/>
<comment type="caution">
    <text evidence="17">The sequence shown here is derived from an EMBL/GenBank/DDBJ whole genome shotgun (WGS) entry which is preliminary data.</text>
</comment>
<evidence type="ECO:0000256" key="9">
    <source>
        <dbReference type="ARBA" id="ARBA00022741"/>
    </source>
</evidence>
<dbReference type="InterPro" id="IPR001576">
    <property type="entry name" value="Phosphoglycerate_kinase"/>
</dbReference>
<gene>
    <name evidence="13 17" type="primary">pgk</name>
    <name evidence="17" type="ORF">MBFIL_04980</name>
</gene>
<evidence type="ECO:0000313" key="18">
    <source>
        <dbReference type="Proteomes" id="UP000077066"/>
    </source>
</evidence>
<dbReference type="Pfam" id="PF00162">
    <property type="entry name" value="PGK"/>
    <property type="match status" value="1"/>
</dbReference>
<comment type="pathway">
    <text evidence="3 13">Carbohydrate degradation; glycolysis; pyruvate from D-glyceraldehyde 3-phosphate: step 2/5.</text>
</comment>
<dbReference type="PANTHER" id="PTHR11406">
    <property type="entry name" value="PHOSPHOGLYCERATE KINASE"/>
    <property type="match status" value="1"/>
</dbReference>
<dbReference type="PATRIC" id="fig|55758.3.peg.549"/>
<feature type="binding site" evidence="14">
    <location>
        <position position="128"/>
    </location>
    <ligand>
        <name>(2R)-3-phosphoglycerate</name>
        <dbReference type="ChEBI" id="CHEBI:58272"/>
    </ligand>
</feature>
<feature type="binding site" evidence="13">
    <location>
        <position position="128"/>
    </location>
    <ligand>
        <name>substrate</name>
    </ligand>
</feature>
<keyword evidence="11 13" id="KW-0067">ATP-binding</keyword>
<organism evidence="17 18">
    <name type="scientific">Methanobrevibacter filiformis</name>
    <dbReference type="NCBI Taxonomy" id="55758"/>
    <lineage>
        <taxon>Archaea</taxon>
        <taxon>Methanobacteriati</taxon>
        <taxon>Methanobacteriota</taxon>
        <taxon>Methanomada group</taxon>
        <taxon>Methanobacteria</taxon>
        <taxon>Methanobacteriales</taxon>
        <taxon>Methanobacteriaceae</taxon>
        <taxon>Methanobrevibacter</taxon>
    </lineage>
</organism>
<dbReference type="GO" id="GO:0005524">
    <property type="term" value="F:ATP binding"/>
    <property type="evidence" value="ECO:0007669"/>
    <property type="project" value="UniProtKB-KW"/>
</dbReference>
<dbReference type="SUPFAM" id="SSF53748">
    <property type="entry name" value="Phosphoglycerate kinase"/>
    <property type="match status" value="1"/>
</dbReference>
<keyword evidence="9 13" id="KW-0547">Nucleotide-binding</keyword>
<feature type="binding site" evidence="13">
    <location>
        <position position="168"/>
    </location>
    <ligand>
        <name>substrate</name>
    </ligand>
</feature>
<sequence>MRILWDEMMPIDFKTIDDFDVKDKTVLLRVDINSPVDPNSGIILDGTRMKLHSRTIKELATKGAKVVILAHQSRPGKKDFTTLVQHANVLSQTLNLDVNYVDGIFSDNACTAIKNMDSGDILLLENVRFFSEESLNRSPKEQSKTVIVKKLAPLIDIFVNDAFAAAHRSHTSLVGFTKVVPSAAGRVMETELKILLNSLENVEKPCVFVLGGMKAEDSIMVMENVLKNGTADFILTTGLVANITLLAAGIDIGEVNVNFINNKGYCDMVKKVKELFKTYKSQIIYPIDVAVNSDGNRVDVSTDKIPNNYIHDIGVNSIKEYAKIIRTAKTIFANGPAGVFEDPKFAIGTYDILNAIATSNGFSIIGGGHIAAAAVANGFDKSMDHISSGGGASISLLAGKSLVAVEALKDSINKH</sequence>
<dbReference type="GO" id="GO:0005829">
    <property type="term" value="C:cytosol"/>
    <property type="evidence" value="ECO:0007669"/>
    <property type="project" value="TreeGrafter"/>
</dbReference>
<evidence type="ECO:0000256" key="2">
    <source>
        <dbReference type="ARBA" id="ARBA00004496"/>
    </source>
</evidence>
<evidence type="ECO:0000256" key="6">
    <source>
        <dbReference type="ARBA" id="ARBA00016471"/>
    </source>
</evidence>
<evidence type="ECO:0000256" key="15">
    <source>
        <dbReference type="PIRSR" id="PIRSR000724-2"/>
    </source>
</evidence>
<evidence type="ECO:0000256" key="3">
    <source>
        <dbReference type="ARBA" id="ARBA00004838"/>
    </source>
</evidence>
<keyword evidence="18" id="KW-1185">Reference proteome</keyword>
<keyword evidence="8 13" id="KW-0808">Transferase</keyword>